<evidence type="ECO:0000313" key="1">
    <source>
        <dbReference type="EMBL" id="ROR03203.1"/>
    </source>
</evidence>
<proteinExistence type="predicted"/>
<accession>A0A3N1VK53</accession>
<protein>
    <submittedName>
        <fullName evidence="1">Uncharacterized protein</fullName>
    </submittedName>
</protein>
<dbReference type="Proteomes" id="UP000276223">
    <property type="component" value="Unassembled WGS sequence"/>
</dbReference>
<dbReference type="EMBL" id="RJVA01000009">
    <property type="protein sequence ID" value="ROR03203.1"/>
    <property type="molecule type" value="Genomic_DNA"/>
</dbReference>
<reference evidence="1 2" key="1">
    <citation type="submission" date="2018-11" db="EMBL/GenBank/DDBJ databases">
        <title>Genomic Encyclopedia of Type Strains, Phase IV (KMG-IV): sequencing the most valuable type-strain genomes for metagenomic binning, comparative biology and taxonomic classification.</title>
        <authorList>
            <person name="Goeker M."/>
        </authorList>
    </citation>
    <scope>NUCLEOTIDE SEQUENCE [LARGE SCALE GENOMIC DNA]</scope>
    <source>
        <strain evidence="1 2">DSM 22027</strain>
    </source>
</reference>
<keyword evidence="2" id="KW-1185">Reference proteome</keyword>
<gene>
    <name evidence="1" type="ORF">EDC27_0465</name>
</gene>
<sequence length="80" mass="9079">MHPKKLTQRVPQMRQFIIERSEDDVMTPRNQAQNVRYWDRAALGLSVRIMSGQPLWLPLIGTGTETIGAGTEACPYVVPR</sequence>
<evidence type="ECO:0000313" key="2">
    <source>
        <dbReference type="Proteomes" id="UP000276223"/>
    </source>
</evidence>
<name>A0A3N1VK53_9BACT</name>
<dbReference type="AlphaFoldDB" id="A0A3N1VK53"/>
<comment type="caution">
    <text evidence="1">The sequence shown here is derived from an EMBL/GenBank/DDBJ whole genome shotgun (WGS) entry which is preliminary data.</text>
</comment>
<organism evidence="1 2">
    <name type="scientific">Desulfosoma caldarium</name>
    <dbReference type="NCBI Taxonomy" id="610254"/>
    <lineage>
        <taxon>Bacteria</taxon>
        <taxon>Pseudomonadati</taxon>
        <taxon>Thermodesulfobacteriota</taxon>
        <taxon>Syntrophobacteria</taxon>
        <taxon>Syntrophobacterales</taxon>
        <taxon>Syntrophobacteraceae</taxon>
        <taxon>Desulfosoma</taxon>
    </lineage>
</organism>